<organism evidence="2 3">
    <name type="scientific">Paractinoplanes tereljensis</name>
    <dbReference type="NCBI Taxonomy" id="571912"/>
    <lineage>
        <taxon>Bacteria</taxon>
        <taxon>Bacillati</taxon>
        <taxon>Actinomycetota</taxon>
        <taxon>Actinomycetes</taxon>
        <taxon>Micromonosporales</taxon>
        <taxon>Micromonosporaceae</taxon>
        <taxon>Paractinoplanes</taxon>
    </lineage>
</organism>
<gene>
    <name evidence="2" type="ORF">Ate02nite_92560</name>
</gene>
<reference evidence="2" key="1">
    <citation type="submission" date="2021-01" db="EMBL/GenBank/DDBJ databases">
        <title>Whole genome shotgun sequence of Actinoplanes tereljensis NBRC 105297.</title>
        <authorList>
            <person name="Komaki H."/>
            <person name="Tamura T."/>
        </authorList>
    </citation>
    <scope>NUCLEOTIDE SEQUENCE</scope>
    <source>
        <strain evidence="2">NBRC 105297</strain>
    </source>
</reference>
<comment type="caution">
    <text evidence="2">The sequence shown here is derived from an EMBL/GenBank/DDBJ whole genome shotgun (WGS) entry which is preliminary data.</text>
</comment>
<feature type="compositionally biased region" description="Basic and acidic residues" evidence="1">
    <location>
        <begin position="39"/>
        <end position="48"/>
    </location>
</feature>
<name>A0A919TXN9_9ACTN</name>
<accession>A0A919TXN9</accession>
<dbReference type="EMBL" id="BOMY01000061">
    <property type="protein sequence ID" value="GIF26526.1"/>
    <property type="molecule type" value="Genomic_DNA"/>
</dbReference>
<feature type="region of interest" description="Disordered" evidence="1">
    <location>
        <begin position="1"/>
        <end position="68"/>
    </location>
</feature>
<evidence type="ECO:0000313" key="2">
    <source>
        <dbReference type="EMBL" id="GIF26526.1"/>
    </source>
</evidence>
<sequence>MDVRESTARAFLPGAPEAQAAPPEQGDHHGAAARSPRYKYKERLRKADPGGASAVTLPAEESERRSQATTPAWPIMYAVLHGVSRDQFMARHKANALTATRPCWRRRPCCPLSGSRSTSAATSHLTPGYYRVGCTTAGRQYR</sequence>
<feature type="compositionally biased region" description="Low complexity" evidence="1">
    <location>
        <begin position="13"/>
        <end position="24"/>
    </location>
</feature>
<protein>
    <submittedName>
        <fullName evidence="2">Uncharacterized protein</fullName>
    </submittedName>
</protein>
<proteinExistence type="predicted"/>
<keyword evidence="3" id="KW-1185">Reference proteome</keyword>
<dbReference type="AlphaFoldDB" id="A0A919TXN9"/>
<dbReference type="Proteomes" id="UP000623608">
    <property type="component" value="Unassembled WGS sequence"/>
</dbReference>
<evidence type="ECO:0000256" key="1">
    <source>
        <dbReference type="SAM" id="MobiDB-lite"/>
    </source>
</evidence>
<evidence type="ECO:0000313" key="3">
    <source>
        <dbReference type="Proteomes" id="UP000623608"/>
    </source>
</evidence>